<dbReference type="InterPro" id="IPR001932">
    <property type="entry name" value="PPM-type_phosphatase-like_dom"/>
</dbReference>
<sequence length="242" mass="24181">MTVTTAGAGTGRRAAAALSWWAADARGPRRHQADAAAGFTGRGHRHAVAVADGVGDSPAAARAARIAVDHAVRTAVLDGRADLAVLAARDVLLGAGLPGDAALTVALGPDVRLAEATWTVAWVGDVRAYALGPGGPQALTREHTVGAEMRASGIAVADHLDHVLTTSVRTVRGAVEVGLAAIAEPTALLLATDGVHRALDPDVLAATCARVPAPDLARAVVDAAGAAGTRDNATALVVATAR</sequence>
<feature type="domain" description="PPM-type phosphatase" evidence="1">
    <location>
        <begin position="19"/>
        <end position="240"/>
    </location>
</feature>
<dbReference type="InterPro" id="IPR036457">
    <property type="entry name" value="PPM-type-like_dom_sf"/>
</dbReference>
<dbReference type="EC" id="3.1.3.16" evidence="2"/>
<dbReference type="Gene3D" id="3.60.40.10">
    <property type="entry name" value="PPM-type phosphatase domain"/>
    <property type="match status" value="1"/>
</dbReference>
<dbReference type="RefSeq" id="WP_179796217.1">
    <property type="nucleotide sequence ID" value="NZ_BAABHP010000019.1"/>
</dbReference>
<dbReference type="EMBL" id="JACCBN010000001">
    <property type="protein sequence ID" value="NYD38827.1"/>
    <property type="molecule type" value="Genomic_DNA"/>
</dbReference>
<gene>
    <name evidence="2" type="ORF">BJ983_004929</name>
</gene>
<evidence type="ECO:0000313" key="3">
    <source>
        <dbReference type="Proteomes" id="UP000535890"/>
    </source>
</evidence>
<dbReference type="PROSITE" id="PS51746">
    <property type="entry name" value="PPM_2"/>
    <property type="match status" value="1"/>
</dbReference>
<organism evidence="2 3">
    <name type="scientific">Actinomycetospora corticicola</name>
    <dbReference type="NCBI Taxonomy" id="663602"/>
    <lineage>
        <taxon>Bacteria</taxon>
        <taxon>Bacillati</taxon>
        <taxon>Actinomycetota</taxon>
        <taxon>Actinomycetes</taxon>
        <taxon>Pseudonocardiales</taxon>
        <taxon>Pseudonocardiaceae</taxon>
        <taxon>Actinomycetospora</taxon>
    </lineage>
</organism>
<dbReference type="GO" id="GO:0004722">
    <property type="term" value="F:protein serine/threonine phosphatase activity"/>
    <property type="evidence" value="ECO:0007669"/>
    <property type="project" value="UniProtKB-EC"/>
</dbReference>
<protein>
    <submittedName>
        <fullName evidence="2">Protein phosphatase</fullName>
        <ecNumber evidence="2">3.1.3.16</ecNumber>
    </submittedName>
</protein>
<evidence type="ECO:0000313" key="2">
    <source>
        <dbReference type="EMBL" id="NYD38827.1"/>
    </source>
</evidence>
<dbReference type="AlphaFoldDB" id="A0A7Y9J7S5"/>
<keyword evidence="3" id="KW-1185">Reference proteome</keyword>
<comment type="caution">
    <text evidence="2">The sequence shown here is derived from an EMBL/GenBank/DDBJ whole genome shotgun (WGS) entry which is preliminary data.</text>
</comment>
<evidence type="ECO:0000259" key="1">
    <source>
        <dbReference type="PROSITE" id="PS51746"/>
    </source>
</evidence>
<dbReference type="Proteomes" id="UP000535890">
    <property type="component" value="Unassembled WGS sequence"/>
</dbReference>
<proteinExistence type="predicted"/>
<reference evidence="2 3" key="1">
    <citation type="submission" date="2020-07" db="EMBL/GenBank/DDBJ databases">
        <title>Sequencing the genomes of 1000 actinobacteria strains.</title>
        <authorList>
            <person name="Klenk H.-P."/>
        </authorList>
    </citation>
    <scope>NUCLEOTIDE SEQUENCE [LARGE SCALE GENOMIC DNA]</scope>
    <source>
        <strain evidence="2 3">DSM 45772</strain>
    </source>
</reference>
<accession>A0A7Y9J7S5</accession>
<dbReference type="SUPFAM" id="SSF81606">
    <property type="entry name" value="PP2C-like"/>
    <property type="match status" value="1"/>
</dbReference>
<name>A0A7Y9J7S5_9PSEU</name>
<keyword evidence="2" id="KW-0378">Hydrolase</keyword>